<sequence length="241" mass="28392">MMLKNIDAKKKIKDILREINRTEENLFEYKEFINLLGSLSLLLPNKVVEGFKIIKEFIPNDSKCIELYKYFENQWFNNFLAALTHLVDTTQDLTEPVPSLVESIPEVAYTNLETIELPVLVWSESDPLTAPTRLINVILRKDDDEEPNFNYVRSLMNHNPFKAMSDAKRAESARKNEEYMSAIKDEELNEEVRRNWRSISTYSNRKRITKSEIDLARLNLKRRILERVNVQLSAEFLERYS</sequence>
<gene>
    <name evidence="1" type="ORF">OXX778_LOCUS8389</name>
</gene>
<reference evidence="1" key="1">
    <citation type="submission" date="2021-02" db="EMBL/GenBank/DDBJ databases">
        <authorList>
            <person name="Nowell W R."/>
        </authorList>
    </citation>
    <scope>NUCLEOTIDE SEQUENCE</scope>
    <source>
        <strain evidence="1">Ploen Becks lab</strain>
    </source>
</reference>
<protein>
    <submittedName>
        <fullName evidence="1">Uncharacterized protein</fullName>
    </submittedName>
</protein>
<keyword evidence="2" id="KW-1185">Reference proteome</keyword>
<organism evidence="1 2">
    <name type="scientific">Brachionus calyciflorus</name>
    <dbReference type="NCBI Taxonomy" id="104777"/>
    <lineage>
        <taxon>Eukaryota</taxon>
        <taxon>Metazoa</taxon>
        <taxon>Spiralia</taxon>
        <taxon>Gnathifera</taxon>
        <taxon>Rotifera</taxon>
        <taxon>Eurotatoria</taxon>
        <taxon>Monogononta</taxon>
        <taxon>Pseudotrocha</taxon>
        <taxon>Ploima</taxon>
        <taxon>Brachionidae</taxon>
        <taxon>Brachionus</taxon>
    </lineage>
</organism>
<dbReference type="Proteomes" id="UP000663879">
    <property type="component" value="Unassembled WGS sequence"/>
</dbReference>
<dbReference type="OrthoDB" id="10229241at2759"/>
<name>A0A813VMN5_9BILA</name>
<comment type="caution">
    <text evidence="1">The sequence shown here is derived from an EMBL/GenBank/DDBJ whole genome shotgun (WGS) entry which is preliminary data.</text>
</comment>
<accession>A0A813VMN5</accession>
<proteinExistence type="predicted"/>
<evidence type="ECO:0000313" key="1">
    <source>
        <dbReference type="EMBL" id="CAF0839719.1"/>
    </source>
</evidence>
<dbReference type="EMBL" id="CAJNOC010001149">
    <property type="protein sequence ID" value="CAF0839719.1"/>
    <property type="molecule type" value="Genomic_DNA"/>
</dbReference>
<dbReference type="AlphaFoldDB" id="A0A813VMN5"/>
<evidence type="ECO:0000313" key="2">
    <source>
        <dbReference type="Proteomes" id="UP000663879"/>
    </source>
</evidence>